<organism evidence="1 2">
    <name type="scientific">Pogonomyrmex barbatus</name>
    <name type="common">red harvester ant</name>
    <dbReference type="NCBI Taxonomy" id="144034"/>
    <lineage>
        <taxon>Eukaryota</taxon>
        <taxon>Metazoa</taxon>
        <taxon>Ecdysozoa</taxon>
        <taxon>Arthropoda</taxon>
        <taxon>Hexapoda</taxon>
        <taxon>Insecta</taxon>
        <taxon>Pterygota</taxon>
        <taxon>Neoptera</taxon>
        <taxon>Endopterygota</taxon>
        <taxon>Hymenoptera</taxon>
        <taxon>Apocrita</taxon>
        <taxon>Aculeata</taxon>
        <taxon>Formicoidea</taxon>
        <taxon>Formicidae</taxon>
        <taxon>Myrmicinae</taxon>
        <taxon>Pogonomyrmex</taxon>
    </lineage>
</organism>
<dbReference type="Proteomes" id="UP000504615">
    <property type="component" value="Unplaced"/>
</dbReference>
<evidence type="ECO:0000313" key="2">
    <source>
        <dbReference type="RefSeq" id="XP_011642822.2"/>
    </source>
</evidence>
<gene>
    <name evidence="2 3" type="primary">LOC105430801</name>
</gene>
<accession>A0A6I9WSX5</accession>
<reference evidence="2 3" key="1">
    <citation type="submission" date="2025-04" db="UniProtKB">
        <authorList>
            <consortium name="RefSeq"/>
        </authorList>
    </citation>
    <scope>IDENTIFICATION</scope>
</reference>
<sequence>MQDNLTAPRFVDWKLNWTNKSSAIKYRRNLAAYSVTYINEYKRMASNEIIIPDNICGICEKIIEDSLVPTHECFEGYKELIIDNNKIYPVSDTAGIIRRAMEHDVEDIVYDEPSSHPNTDNDVALEGSFICPLSKMSENILLNYSSNSTELEELLIEKCEKQEVLCNYGLLAQSNSAITAKSCGDAVSESLQDIKNMTLEDP</sequence>
<dbReference type="KEGG" id="pbar:105430801"/>
<dbReference type="RefSeq" id="XP_025074983.1">
    <property type="nucleotide sequence ID" value="XM_025219198.1"/>
</dbReference>
<evidence type="ECO:0000313" key="1">
    <source>
        <dbReference type="Proteomes" id="UP000504615"/>
    </source>
</evidence>
<keyword evidence="1" id="KW-1185">Reference proteome</keyword>
<proteinExistence type="predicted"/>
<dbReference type="AlphaFoldDB" id="A0A6I9WSX5"/>
<protein>
    <submittedName>
        <fullName evidence="2 3">Uncharacterized protein LOC105430801</fullName>
    </submittedName>
</protein>
<dbReference type="OrthoDB" id="7545350at2759"/>
<dbReference type="RefSeq" id="XP_011642822.2">
    <property type="nucleotide sequence ID" value="XM_011644520.2"/>
</dbReference>
<name>A0A6I9WSX5_9HYME</name>
<evidence type="ECO:0000313" key="3">
    <source>
        <dbReference type="RefSeq" id="XP_025074983.1"/>
    </source>
</evidence>
<dbReference type="GeneID" id="105430801"/>